<feature type="compositionally biased region" description="Low complexity" evidence="1">
    <location>
        <begin position="64"/>
        <end position="94"/>
    </location>
</feature>
<organism evidence="3">
    <name type="scientific">Streptantibioticus silvisoli</name>
    <dbReference type="NCBI Taxonomy" id="2705255"/>
    <lineage>
        <taxon>Bacteria</taxon>
        <taxon>Bacillati</taxon>
        <taxon>Actinomycetota</taxon>
        <taxon>Actinomycetes</taxon>
        <taxon>Kitasatosporales</taxon>
        <taxon>Streptomycetaceae</taxon>
        <taxon>Streptantibioticus</taxon>
    </lineage>
</organism>
<sequence length="240" mass="23553">MAGVVRTRARAGLLVAVSVLPLLLGAGTAAATGPAPAPPAPAGVVGAVPVGAVAPVGMAASDAAGGTGGDLAAAPATGAPAPGPVGVDAGQPVPLDALVPGPPLPDGTADTPDPATAPRPPGATAARSGTARTEFVPADDADAVRALDRTPLLRPVRGFCSRHTGPYQEQVARFLHLPPQAGGPARQTPVSCAAIRRYQRDHGIQPAIGFAGPVTWAAMRDDGPHARPQASGPSSPTRSD</sequence>
<evidence type="ECO:0000256" key="2">
    <source>
        <dbReference type="SAM" id="SignalP"/>
    </source>
</evidence>
<evidence type="ECO:0000313" key="3">
    <source>
        <dbReference type="EMBL" id="MDI5972717.1"/>
    </source>
</evidence>
<gene>
    <name evidence="3" type="ORF">POF50_025815</name>
</gene>
<dbReference type="AlphaFoldDB" id="A0AA90KB12"/>
<keyword evidence="2" id="KW-0732">Signal</keyword>
<dbReference type="EMBL" id="JABXJJ020000036">
    <property type="protein sequence ID" value="MDI5972717.1"/>
    <property type="molecule type" value="Genomic_DNA"/>
</dbReference>
<reference evidence="3" key="1">
    <citation type="submission" date="2023-05" db="EMBL/GenBank/DDBJ databases">
        <title>Streptantibioticus silvisoli sp. nov., acidotolerant actinomycetes 1 from pine litter.</title>
        <authorList>
            <person name="Swiecimska M."/>
            <person name="Golinska P."/>
            <person name="Sangal V."/>
            <person name="Wachnowicz B."/>
            <person name="Goodfellow M."/>
        </authorList>
    </citation>
    <scope>NUCLEOTIDE SEQUENCE</scope>
    <source>
        <strain evidence="3">SL13</strain>
    </source>
</reference>
<dbReference type="RefSeq" id="WP_271317850.1">
    <property type="nucleotide sequence ID" value="NZ_JABXJJ020000036.1"/>
</dbReference>
<feature type="compositionally biased region" description="Low complexity" evidence="1">
    <location>
        <begin position="122"/>
        <end position="131"/>
    </location>
</feature>
<feature type="signal peptide" evidence="2">
    <location>
        <begin position="1"/>
        <end position="31"/>
    </location>
</feature>
<name>A0AA90KB12_9ACTN</name>
<proteinExistence type="predicted"/>
<feature type="compositionally biased region" description="Polar residues" evidence="1">
    <location>
        <begin position="231"/>
        <end position="240"/>
    </location>
</feature>
<feature type="region of interest" description="Disordered" evidence="1">
    <location>
        <begin position="64"/>
        <end position="131"/>
    </location>
</feature>
<evidence type="ECO:0000256" key="1">
    <source>
        <dbReference type="SAM" id="MobiDB-lite"/>
    </source>
</evidence>
<evidence type="ECO:0008006" key="4">
    <source>
        <dbReference type="Google" id="ProtNLM"/>
    </source>
</evidence>
<feature type="region of interest" description="Disordered" evidence="1">
    <location>
        <begin position="217"/>
        <end position="240"/>
    </location>
</feature>
<comment type="caution">
    <text evidence="3">The sequence shown here is derived from an EMBL/GenBank/DDBJ whole genome shotgun (WGS) entry which is preliminary data.</text>
</comment>
<protein>
    <recommendedName>
        <fullName evidence="4">Peptidoglycan binding-like domain-containing protein</fullName>
    </recommendedName>
</protein>
<accession>A0AA90KB12</accession>
<feature type="chain" id="PRO_5041652896" description="Peptidoglycan binding-like domain-containing protein" evidence="2">
    <location>
        <begin position="32"/>
        <end position="240"/>
    </location>
</feature>